<gene>
    <name evidence="2" type="ORF">ACFP3J_34260</name>
</gene>
<dbReference type="RefSeq" id="WP_344350100.1">
    <property type="nucleotide sequence ID" value="NZ_BAAASM010000033.1"/>
</dbReference>
<dbReference type="InterPro" id="IPR005302">
    <property type="entry name" value="MoCF_Sase_C"/>
</dbReference>
<dbReference type="PANTHER" id="PTHR14237:SF19">
    <property type="entry name" value="MITOCHONDRIAL AMIDOXIME REDUCING COMPONENT 1"/>
    <property type="match status" value="1"/>
</dbReference>
<dbReference type="Pfam" id="PF03473">
    <property type="entry name" value="MOSC"/>
    <property type="match status" value="1"/>
</dbReference>
<dbReference type="PANTHER" id="PTHR14237">
    <property type="entry name" value="MOLYBDOPTERIN COFACTOR SULFURASE MOSC"/>
    <property type="match status" value="1"/>
</dbReference>
<protein>
    <submittedName>
        <fullName evidence="2">MOSC domain-containing protein</fullName>
    </submittedName>
</protein>
<dbReference type="SUPFAM" id="SSF141673">
    <property type="entry name" value="MOSC N-terminal domain-like"/>
    <property type="match status" value="1"/>
</dbReference>
<dbReference type="SUPFAM" id="SSF50800">
    <property type="entry name" value="PK beta-barrel domain-like"/>
    <property type="match status" value="1"/>
</dbReference>
<keyword evidence="3" id="KW-1185">Reference proteome</keyword>
<dbReference type="InterPro" id="IPR005303">
    <property type="entry name" value="MOCOS_middle"/>
</dbReference>
<dbReference type="Pfam" id="PF03476">
    <property type="entry name" value="MOSC_N"/>
    <property type="match status" value="1"/>
</dbReference>
<organism evidence="2 3">
    <name type="scientific">Streptomyces nogalater</name>
    <dbReference type="NCBI Taxonomy" id="38314"/>
    <lineage>
        <taxon>Bacteria</taxon>
        <taxon>Bacillati</taxon>
        <taxon>Actinomycetota</taxon>
        <taxon>Actinomycetes</taxon>
        <taxon>Kitasatosporales</taxon>
        <taxon>Streptomycetaceae</taxon>
        <taxon>Streptomyces</taxon>
    </lineage>
</organism>
<proteinExistence type="predicted"/>
<dbReference type="EMBL" id="JBHSOE010000101">
    <property type="protein sequence ID" value="MFC5660518.1"/>
    <property type="molecule type" value="Genomic_DNA"/>
</dbReference>
<comment type="caution">
    <text evidence="2">The sequence shown here is derived from an EMBL/GenBank/DDBJ whole genome shotgun (WGS) entry which is preliminary data.</text>
</comment>
<evidence type="ECO:0000313" key="2">
    <source>
        <dbReference type="EMBL" id="MFC5660518.1"/>
    </source>
</evidence>
<dbReference type="InterPro" id="IPR011037">
    <property type="entry name" value="Pyrv_Knase-like_insert_dom_sf"/>
</dbReference>
<dbReference type="PROSITE" id="PS51340">
    <property type="entry name" value="MOSC"/>
    <property type="match status" value="1"/>
</dbReference>
<reference evidence="3" key="1">
    <citation type="journal article" date="2019" name="Int. J. Syst. Evol. Microbiol.">
        <title>The Global Catalogue of Microorganisms (GCM) 10K type strain sequencing project: providing services to taxonomists for standard genome sequencing and annotation.</title>
        <authorList>
            <consortium name="The Broad Institute Genomics Platform"/>
            <consortium name="The Broad Institute Genome Sequencing Center for Infectious Disease"/>
            <person name="Wu L."/>
            <person name="Ma J."/>
        </authorList>
    </citation>
    <scope>NUCLEOTIDE SEQUENCE [LARGE SCALE GENOMIC DNA]</scope>
    <source>
        <strain evidence="3">KCTC 5701</strain>
    </source>
</reference>
<sequence>MGNAVVQSIHVHPVKAFRGVSPRTAVVEPWGLAGDRRWTVIDDGGTVVTQRESPRLALAAAEPLAGGGIRLSAPGRQPLTVEVPEPSGTIPVDVFRTKVEAVPAAAAAHAWCSAYLGTKVRLVHMDDPAVRRPVAPQYALPGETVSFADGFPLLVTTVASLEALNSLTAEGPHAHEGPLPMNRFRPNLVVAGTGPWDEDDWTRIAVGDVVFRVARPSARCVVTTTDQDTAARGREPLYTLARHRRAGGKVLFGLNLVPVTPGTVGVGDPVRVLERASDGARTAEGR</sequence>
<evidence type="ECO:0000259" key="1">
    <source>
        <dbReference type="PROSITE" id="PS51340"/>
    </source>
</evidence>
<accession>A0ABW0WS06</accession>
<feature type="domain" description="MOSC" evidence="1">
    <location>
        <begin position="127"/>
        <end position="273"/>
    </location>
</feature>
<dbReference type="Gene3D" id="2.40.33.20">
    <property type="entry name" value="PK beta-barrel domain-like"/>
    <property type="match status" value="1"/>
</dbReference>
<evidence type="ECO:0000313" key="3">
    <source>
        <dbReference type="Proteomes" id="UP001596065"/>
    </source>
</evidence>
<name>A0ABW0WS06_STRNO</name>
<dbReference type="Proteomes" id="UP001596065">
    <property type="component" value="Unassembled WGS sequence"/>
</dbReference>